<reference evidence="2 3" key="1">
    <citation type="submission" date="2014-09" db="EMBL/GenBank/DDBJ databases">
        <title>Draft genome sequence of Streptomyces natalensis ATCC 27448, producer of the antifungal pimaricin.</title>
        <authorList>
            <person name="Mendes M.V."/>
            <person name="Beites T."/>
            <person name="Pires S."/>
            <person name="Santos C.L."/>
            <person name="Moradas-Ferreira P."/>
        </authorList>
    </citation>
    <scope>NUCLEOTIDE SEQUENCE [LARGE SCALE GENOMIC DNA]</scope>
    <source>
        <strain evidence="2 3">ATCC 27448</strain>
    </source>
</reference>
<proteinExistence type="predicted"/>
<comment type="caution">
    <text evidence="2">The sequence shown here is derived from an EMBL/GenBank/DDBJ whole genome shotgun (WGS) entry which is preliminary data.</text>
</comment>
<name>A0A0D7CNY8_9ACTN</name>
<evidence type="ECO:0000313" key="3">
    <source>
        <dbReference type="Proteomes" id="UP000032458"/>
    </source>
</evidence>
<feature type="chain" id="PRO_5038443057" evidence="1">
    <location>
        <begin position="23"/>
        <end position="483"/>
    </location>
</feature>
<evidence type="ECO:0000313" key="2">
    <source>
        <dbReference type="EMBL" id="KIZ17964.1"/>
    </source>
</evidence>
<dbReference type="PATRIC" id="fig|1240678.4.peg.2256"/>
<dbReference type="RefSeq" id="WP_030069245.1">
    <property type="nucleotide sequence ID" value="NZ_JRKI01000014.1"/>
</dbReference>
<sequence>MPLTRRNFAKRSALTGASVALAGSVGVLATAPGALGEELPQADPGDAAGGTALGYGPLLPDPDGILALPAGFSYRIITRTGVTTLESGESTPSNHDGTGTFAGHRGTTLLVNNHELKGPRANWPHPVPLAEGLVYDPAAAGGCTVVEVAKDGTPVGEWVGIAGTSTNCAGGTTPWGTWLTCEENEDKAGDHGMTKDHGYVFEVDPHDRAAGRDPEPIKALGRYPHEAVVVDPKRGHLYLTEDAAGPNGLLYRWTPPKGFEHGRGKLRTLAEDAGVLAAPKCFDSGGRYVDDLSRATKVGTVYGVDWIEVPDRDARTVSVRKQFAEGEVTRARKLEGMWWADGGAYVVSSYAREESPGRHDGQVWFYDPRRRTLTLKIRFGVNPDPDRDGAFDGPDNISVSPYGGLIIAEDGEGLQHLFGATEDGRTYPVARNELNMGTPDKPEYSEFTGPVFSPDGRTLFANIQEPGIMLAITGPWKRVRSGR</sequence>
<dbReference type="EMBL" id="JRKI01000014">
    <property type="protein sequence ID" value="KIZ17964.1"/>
    <property type="molecule type" value="Genomic_DNA"/>
</dbReference>
<organism evidence="2 3">
    <name type="scientific">Streptomyces natalensis ATCC 27448</name>
    <dbReference type="NCBI Taxonomy" id="1240678"/>
    <lineage>
        <taxon>Bacteria</taxon>
        <taxon>Bacillati</taxon>
        <taxon>Actinomycetota</taxon>
        <taxon>Actinomycetes</taxon>
        <taxon>Kitasatosporales</taxon>
        <taxon>Streptomycetaceae</taxon>
        <taxon>Streptomyces</taxon>
    </lineage>
</organism>
<keyword evidence="1" id="KW-0732">Signal</keyword>
<dbReference type="InterPro" id="IPR006311">
    <property type="entry name" value="TAT_signal"/>
</dbReference>
<protein>
    <submittedName>
        <fullName evidence="2">Tat pathway signal sequence domain protein</fullName>
    </submittedName>
</protein>
<accession>A0A0D7CNY8</accession>
<keyword evidence="3" id="KW-1185">Reference proteome</keyword>
<dbReference type="Proteomes" id="UP000032458">
    <property type="component" value="Unassembled WGS sequence"/>
</dbReference>
<dbReference type="Pfam" id="PF05787">
    <property type="entry name" value="PhoX"/>
    <property type="match status" value="2"/>
</dbReference>
<dbReference type="AlphaFoldDB" id="A0A0D7CNY8"/>
<dbReference type="InterPro" id="IPR008557">
    <property type="entry name" value="PhoX"/>
</dbReference>
<evidence type="ECO:0000256" key="1">
    <source>
        <dbReference type="SAM" id="SignalP"/>
    </source>
</evidence>
<dbReference type="PROSITE" id="PS51318">
    <property type="entry name" value="TAT"/>
    <property type="match status" value="1"/>
</dbReference>
<dbReference type="PANTHER" id="PTHR35399">
    <property type="entry name" value="SLR8030 PROTEIN"/>
    <property type="match status" value="1"/>
</dbReference>
<gene>
    <name evidence="2" type="ORF">SNA_10775</name>
</gene>
<feature type="signal peptide" evidence="1">
    <location>
        <begin position="1"/>
        <end position="22"/>
    </location>
</feature>
<dbReference type="SUPFAM" id="SSF63829">
    <property type="entry name" value="Calcium-dependent phosphotriesterase"/>
    <property type="match status" value="1"/>
</dbReference>
<dbReference type="PANTHER" id="PTHR35399:SF4">
    <property type="entry name" value="MEMBRANE PROTEIN"/>
    <property type="match status" value="1"/>
</dbReference>